<dbReference type="Proteomes" id="UP000612680">
    <property type="component" value="Chromosome"/>
</dbReference>
<evidence type="ECO:0008006" key="3">
    <source>
        <dbReference type="Google" id="ProtNLM"/>
    </source>
</evidence>
<organism evidence="1 2">
    <name type="scientific">Dyadobacter sandarakinus</name>
    <dbReference type="NCBI Taxonomy" id="2747268"/>
    <lineage>
        <taxon>Bacteria</taxon>
        <taxon>Pseudomonadati</taxon>
        <taxon>Bacteroidota</taxon>
        <taxon>Cytophagia</taxon>
        <taxon>Cytophagales</taxon>
        <taxon>Spirosomataceae</taxon>
        <taxon>Dyadobacter</taxon>
    </lineage>
</organism>
<protein>
    <recommendedName>
        <fullName evidence="3">Lipoprotein</fullName>
    </recommendedName>
</protein>
<name>A0ABX7I5D2_9BACT</name>
<gene>
    <name evidence="1" type="ORF">HWI92_08850</name>
</gene>
<proteinExistence type="predicted"/>
<accession>A0ABX7I5D2</accession>
<evidence type="ECO:0000313" key="1">
    <source>
        <dbReference type="EMBL" id="QRR01000.1"/>
    </source>
</evidence>
<keyword evidence="2" id="KW-1185">Reference proteome</keyword>
<evidence type="ECO:0000313" key="2">
    <source>
        <dbReference type="Proteomes" id="UP000612680"/>
    </source>
</evidence>
<reference evidence="1 2" key="1">
    <citation type="submission" date="2020-06" db="EMBL/GenBank/DDBJ databases">
        <title>Dyadobacter sandarakinus sp. nov., isolated from the soil of the Arctic Yellow River Station.</title>
        <authorList>
            <person name="Zhang Y."/>
            <person name="Peng F."/>
        </authorList>
    </citation>
    <scope>NUCLEOTIDE SEQUENCE [LARGE SCALE GENOMIC DNA]</scope>
    <source>
        <strain evidence="1 2">Q3-56</strain>
    </source>
</reference>
<dbReference type="RefSeq" id="WP_204662864.1">
    <property type="nucleotide sequence ID" value="NZ_CP056775.1"/>
</dbReference>
<dbReference type="EMBL" id="CP056775">
    <property type="protein sequence ID" value="QRR01000.1"/>
    <property type="molecule type" value="Genomic_DNA"/>
</dbReference>
<sequence length="141" mass="15370">MKKIVLLAAMAICAIACEKEDQVVQQAEYQTTSVPYRTRTAVAVPGADLKVDLKDVSDSRCPKNVVCIQAGDAKLLFDVSEGSNEAEVVVNFKGDAKTDSQTFVLGAQKYLLKVSSVLPYPETSQSPRLDDYKVQLAIEKL</sequence>